<dbReference type="EMBL" id="JAKKPZ010000004">
    <property type="protein sequence ID" value="KAI1721957.1"/>
    <property type="molecule type" value="Genomic_DNA"/>
</dbReference>
<dbReference type="PRINTS" id="PR01012">
    <property type="entry name" value="NRPEPTIDEYR"/>
</dbReference>
<keyword evidence="13" id="KW-1185">Reference proteome</keyword>
<dbReference type="PROSITE" id="PS00237">
    <property type="entry name" value="G_PROTEIN_RECEP_F1_1"/>
    <property type="match status" value="1"/>
</dbReference>
<evidence type="ECO:0000313" key="13">
    <source>
        <dbReference type="Proteomes" id="UP001201812"/>
    </source>
</evidence>
<organism evidence="12 13">
    <name type="scientific">Ditylenchus destructor</name>
    <dbReference type="NCBI Taxonomy" id="166010"/>
    <lineage>
        <taxon>Eukaryota</taxon>
        <taxon>Metazoa</taxon>
        <taxon>Ecdysozoa</taxon>
        <taxon>Nematoda</taxon>
        <taxon>Chromadorea</taxon>
        <taxon>Rhabditida</taxon>
        <taxon>Tylenchina</taxon>
        <taxon>Tylenchomorpha</taxon>
        <taxon>Sphaerularioidea</taxon>
        <taxon>Anguinidae</taxon>
        <taxon>Anguininae</taxon>
        <taxon>Ditylenchus</taxon>
    </lineage>
</organism>
<feature type="domain" description="G-protein coupled receptors family 1 profile" evidence="11">
    <location>
        <begin position="46"/>
        <end position="369"/>
    </location>
</feature>
<evidence type="ECO:0000256" key="7">
    <source>
        <dbReference type="ARBA" id="ARBA00023170"/>
    </source>
</evidence>
<keyword evidence="3 9" id="KW-0812">Transmembrane</keyword>
<evidence type="ECO:0000256" key="8">
    <source>
        <dbReference type="ARBA" id="ARBA00023224"/>
    </source>
</evidence>
<feature type="transmembrane region" description="Helical" evidence="10">
    <location>
        <begin position="297"/>
        <end position="318"/>
    </location>
</feature>
<feature type="transmembrane region" description="Helical" evidence="10">
    <location>
        <begin position="31"/>
        <end position="55"/>
    </location>
</feature>
<feature type="transmembrane region" description="Helical" evidence="10">
    <location>
        <begin position="348"/>
        <end position="372"/>
    </location>
</feature>
<evidence type="ECO:0000313" key="12">
    <source>
        <dbReference type="EMBL" id="KAI1721957.1"/>
    </source>
</evidence>
<name>A0AAD4RAZ1_9BILA</name>
<dbReference type="InterPro" id="IPR000611">
    <property type="entry name" value="NPY_rcpt"/>
</dbReference>
<evidence type="ECO:0000256" key="10">
    <source>
        <dbReference type="SAM" id="Phobius"/>
    </source>
</evidence>
<dbReference type="GO" id="GO:0004983">
    <property type="term" value="F:neuropeptide Y receptor activity"/>
    <property type="evidence" value="ECO:0007669"/>
    <property type="project" value="InterPro"/>
</dbReference>
<dbReference type="SUPFAM" id="SSF81321">
    <property type="entry name" value="Family A G protein-coupled receptor-like"/>
    <property type="match status" value="1"/>
</dbReference>
<proteinExistence type="inferred from homology"/>
<evidence type="ECO:0000256" key="3">
    <source>
        <dbReference type="ARBA" id="ARBA00022692"/>
    </source>
</evidence>
<dbReference type="AlphaFoldDB" id="A0AAD4RAZ1"/>
<keyword evidence="5 9" id="KW-0297">G-protein coupled receptor</keyword>
<dbReference type="PANTHER" id="PTHR24235:SF27">
    <property type="entry name" value="NEUROPEPTIDE RECEPTOR NPR-1"/>
    <property type="match status" value="1"/>
</dbReference>
<dbReference type="CDD" id="cd15203">
    <property type="entry name" value="7tmA_NPYR-like"/>
    <property type="match status" value="1"/>
</dbReference>
<sequence>MEATISTQSNDCQPYYVLFEDPSTHPLSIGIFAPVYITIFLLGNIGNIAVIVVTLRRKTLQTVQNLFLINMALGNLILCLLSIPLTPVTHMYKEWLFGEVMCRLMVGIQAVGVFISSFSLCSIAVDRYLRLASERKISVSQRTAFIIISVMWALSLIFTIPYVLHIRMVNYPEMNICGEFCTEEWPNDNAKRAYTLLVLLVQAIIPFSIIVYCYHCLFSALRERVLHKMTTITHQVNMLCLMTASASMTSQNNHLLIHIPSSEPHSPLINPTVEHSEGQFTHLLEQKQKVIKERRRVTFILASMVVLFVLTTLPHNIVSLLMEFDSVLADETAEGSIFRTSEGTDLTYLLNLLAHCVSMISCIANPFLYAFLNTEFKDVIVEGLSKISSRRSSRMPPATPSPMPGATISFRFEPDTEQFQLHSPRAPFLAVPDERHF</sequence>
<protein>
    <submittedName>
        <fullName evidence="12">7 transmembrane receptor (Rhodopsin family) domain-containing protein</fullName>
    </submittedName>
</protein>
<evidence type="ECO:0000256" key="4">
    <source>
        <dbReference type="ARBA" id="ARBA00022989"/>
    </source>
</evidence>
<feature type="transmembrane region" description="Helical" evidence="10">
    <location>
        <begin position="106"/>
        <end position="125"/>
    </location>
</feature>
<evidence type="ECO:0000259" key="11">
    <source>
        <dbReference type="PROSITE" id="PS50262"/>
    </source>
</evidence>
<keyword evidence="8 9" id="KW-0807">Transducer</keyword>
<dbReference type="Pfam" id="PF00001">
    <property type="entry name" value="7tm_1"/>
    <property type="match status" value="1"/>
</dbReference>
<dbReference type="InterPro" id="IPR000276">
    <property type="entry name" value="GPCR_Rhodpsn"/>
</dbReference>
<dbReference type="PRINTS" id="PR00237">
    <property type="entry name" value="GPCRRHODOPSN"/>
</dbReference>
<evidence type="ECO:0000256" key="5">
    <source>
        <dbReference type="ARBA" id="ARBA00023040"/>
    </source>
</evidence>
<dbReference type="GO" id="GO:0005886">
    <property type="term" value="C:plasma membrane"/>
    <property type="evidence" value="ECO:0007669"/>
    <property type="project" value="TreeGrafter"/>
</dbReference>
<keyword evidence="6 10" id="KW-0472">Membrane</keyword>
<comment type="subcellular location">
    <subcellularLocation>
        <location evidence="1">Membrane</location>
        <topology evidence="1">Multi-pass membrane protein</topology>
    </subcellularLocation>
</comment>
<dbReference type="Gene3D" id="1.20.1070.10">
    <property type="entry name" value="Rhodopsin 7-helix transmembrane proteins"/>
    <property type="match status" value="1"/>
</dbReference>
<dbReference type="PANTHER" id="PTHR24235">
    <property type="entry name" value="NEUROPEPTIDE Y RECEPTOR"/>
    <property type="match status" value="1"/>
</dbReference>
<dbReference type="PROSITE" id="PS50262">
    <property type="entry name" value="G_PROTEIN_RECEP_F1_2"/>
    <property type="match status" value="1"/>
</dbReference>
<evidence type="ECO:0000256" key="6">
    <source>
        <dbReference type="ARBA" id="ARBA00023136"/>
    </source>
</evidence>
<comment type="similarity">
    <text evidence="2 9">Belongs to the G-protein coupled receptor 1 family.</text>
</comment>
<dbReference type="InterPro" id="IPR017452">
    <property type="entry name" value="GPCR_Rhodpsn_7TM"/>
</dbReference>
<comment type="caution">
    <text evidence="12">The sequence shown here is derived from an EMBL/GenBank/DDBJ whole genome shotgun (WGS) entry which is preliminary data.</text>
</comment>
<accession>A0AAD4RAZ1</accession>
<dbReference type="GO" id="GO:0042923">
    <property type="term" value="F:neuropeptide binding"/>
    <property type="evidence" value="ECO:0007669"/>
    <property type="project" value="TreeGrafter"/>
</dbReference>
<feature type="transmembrane region" description="Helical" evidence="10">
    <location>
        <begin position="145"/>
        <end position="164"/>
    </location>
</feature>
<feature type="transmembrane region" description="Helical" evidence="10">
    <location>
        <begin position="193"/>
        <end position="214"/>
    </location>
</feature>
<gene>
    <name evidence="12" type="ORF">DdX_04247</name>
</gene>
<dbReference type="GO" id="GO:0043005">
    <property type="term" value="C:neuron projection"/>
    <property type="evidence" value="ECO:0007669"/>
    <property type="project" value="TreeGrafter"/>
</dbReference>
<keyword evidence="7 9" id="KW-0675">Receptor</keyword>
<evidence type="ECO:0000256" key="9">
    <source>
        <dbReference type="RuleBase" id="RU000688"/>
    </source>
</evidence>
<keyword evidence="4 10" id="KW-1133">Transmembrane helix</keyword>
<dbReference type="Proteomes" id="UP001201812">
    <property type="component" value="Unassembled WGS sequence"/>
</dbReference>
<evidence type="ECO:0000256" key="2">
    <source>
        <dbReference type="ARBA" id="ARBA00010663"/>
    </source>
</evidence>
<reference evidence="12" key="1">
    <citation type="submission" date="2022-01" db="EMBL/GenBank/DDBJ databases">
        <title>Genome Sequence Resource for Two Populations of Ditylenchus destructor, the Migratory Endoparasitic Phytonematode.</title>
        <authorList>
            <person name="Zhang H."/>
            <person name="Lin R."/>
            <person name="Xie B."/>
        </authorList>
    </citation>
    <scope>NUCLEOTIDE SEQUENCE</scope>
    <source>
        <strain evidence="12">BazhouSP</strain>
    </source>
</reference>
<evidence type="ECO:0000256" key="1">
    <source>
        <dbReference type="ARBA" id="ARBA00004141"/>
    </source>
</evidence>
<feature type="transmembrane region" description="Helical" evidence="10">
    <location>
        <begin position="67"/>
        <end position="86"/>
    </location>
</feature>